<evidence type="ECO:0000256" key="1">
    <source>
        <dbReference type="SAM" id="MobiDB-lite"/>
    </source>
</evidence>
<proteinExistence type="predicted"/>
<accession>A0AAU9U2G5</accession>
<feature type="compositionally biased region" description="Basic and acidic residues" evidence="1">
    <location>
        <begin position="120"/>
        <end position="133"/>
    </location>
</feature>
<protein>
    <submittedName>
        <fullName evidence="2">Uncharacterized protein</fullName>
    </submittedName>
</protein>
<comment type="caution">
    <text evidence="2">The sequence shown here is derived from an EMBL/GenBank/DDBJ whole genome shotgun (WGS) entry which is preliminary data.</text>
</comment>
<organism evidence="2 3">
    <name type="scientific">Euphydryas editha</name>
    <name type="common">Edith's checkerspot</name>
    <dbReference type="NCBI Taxonomy" id="104508"/>
    <lineage>
        <taxon>Eukaryota</taxon>
        <taxon>Metazoa</taxon>
        <taxon>Ecdysozoa</taxon>
        <taxon>Arthropoda</taxon>
        <taxon>Hexapoda</taxon>
        <taxon>Insecta</taxon>
        <taxon>Pterygota</taxon>
        <taxon>Neoptera</taxon>
        <taxon>Endopterygota</taxon>
        <taxon>Lepidoptera</taxon>
        <taxon>Glossata</taxon>
        <taxon>Ditrysia</taxon>
        <taxon>Papilionoidea</taxon>
        <taxon>Nymphalidae</taxon>
        <taxon>Nymphalinae</taxon>
        <taxon>Euphydryas</taxon>
    </lineage>
</organism>
<feature type="region of interest" description="Disordered" evidence="1">
    <location>
        <begin position="117"/>
        <end position="240"/>
    </location>
</feature>
<dbReference type="Proteomes" id="UP001153954">
    <property type="component" value="Unassembled WGS sequence"/>
</dbReference>
<feature type="compositionally biased region" description="Polar residues" evidence="1">
    <location>
        <begin position="224"/>
        <end position="237"/>
    </location>
</feature>
<feature type="compositionally biased region" description="Pro residues" evidence="1">
    <location>
        <begin position="181"/>
        <end position="206"/>
    </location>
</feature>
<evidence type="ECO:0000313" key="3">
    <source>
        <dbReference type="Proteomes" id="UP001153954"/>
    </source>
</evidence>
<keyword evidence="3" id="KW-1185">Reference proteome</keyword>
<name>A0AAU9U2G5_EUPED</name>
<sequence length="293" mass="33307">MLSFFSILDSKTAIFCRRPFNNEASLPRNNERRDIKTYFNTEDRFNYTRKLHSIYISNLIDQKGNYNSEKIQIDGKPVSSRDNIVIPLTQYHYKRRFNNGKYDTETLQYVYISQQKTFRPHSDQRRPKTESSSHEVPVIHTRTTPQTRIKRAPKPPSGFVPPGLAKRRPGYGSTENDGPHRGPPPHAGPPPNRGPPPHAGPPPNRGPPQNIGNPSPGEIPFIAGSNQRPQNANNGPIDNSYMYVDQNQQNIHYFTTTTQTNMYVNGNNNGISNPQTTKPPLYWFQAQAVTPEE</sequence>
<evidence type="ECO:0000313" key="2">
    <source>
        <dbReference type="EMBL" id="CAH2091944.1"/>
    </source>
</evidence>
<dbReference type="AlphaFoldDB" id="A0AAU9U2G5"/>
<dbReference type="EMBL" id="CAKOGL010000011">
    <property type="protein sequence ID" value="CAH2091944.1"/>
    <property type="molecule type" value="Genomic_DNA"/>
</dbReference>
<reference evidence="2" key="1">
    <citation type="submission" date="2022-03" db="EMBL/GenBank/DDBJ databases">
        <authorList>
            <person name="Tunstrom K."/>
        </authorList>
    </citation>
    <scope>NUCLEOTIDE SEQUENCE</scope>
</reference>
<gene>
    <name evidence="2" type="ORF">EEDITHA_LOCUS7755</name>
</gene>